<sequence>MYLVAHATAQQQGGRSHQCDAHEITAAPNGTTAFAVLDGIGSAPAIRAWTRRAAGRLAHAALYDRSAEHGLRRVYDQYADAGPEFTDTGDELGAAALVALLVPGQPLELAWCGDVRAYAIRDNQAERLTHDHNKRRVQLDRGKTPREYDRNLLTSYLGSDETDDEVRRERGHPAIETTTVEPGKLRLVLATDGAYEPLADLGHHLLAYLDGYPAQGRGGLHQERRPLLVCRQTAAARRQRHRPGRRPRPLTRGSTHSVGQLKYGDRCE</sequence>
<dbReference type="PROSITE" id="PS51746">
    <property type="entry name" value="PPM_2"/>
    <property type="match status" value="1"/>
</dbReference>
<dbReference type="Proteomes" id="UP000275401">
    <property type="component" value="Unassembled WGS sequence"/>
</dbReference>
<dbReference type="RefSeq" id="WP_123099737.1">
    <property type="nucleotide sequence ID" value="NZ_RIBZ01000143.1"/>
</dbReference>
<name>A0A3M8WN33_9ACTN</name>
<accession>A0A3M8WN33</accession>
<protein>
    <submittedName>
        <fullName evidence="3">Mucin-2</fullName>
    </submittedName>
</protein>
<organism evidence="3 4">
    <name type="scientific">Streptomyces botrytidirepellens</name>
    <dbReference type="NCBI Taxonomy" id="2486417"/>
    <lineage>
        <taxon>Bacteria</taxon>
        <taxon>Bacillati</taxon>
        <taxon>Actinomycetota</taxon>
        <taxon>Actinomycetes</taxon>
        <taxon>Kitasatosporales</taxon>
        <taxon>Streptomycetaceae</taxon>
        <taxon>Streptomyces</taxon>
    </lineage>
</organism>
<feature type="region of interest" description="Disordered" evidence="1">
    <location>
        <begin position="235"/>
        <end position="268"/>
    </location>
</feature>
<evidence type="ECO:0000256" key="1">
    <source>
        <dbReference type="SAM" id="MobiDB-lite"/>
    </source>
</evidence>
<dbReference type="SUPFAM" id="SSF81606">
    <property type="entry name" value="PP2C-like"/>
    <property type="match status" value="1"/>
</dbReference>
<evidence type="ECO:0000313" key="3">
    <source>
        <dbReference type="EMBL" id="RNG30369.1"/>
    </source>
</evidence>
<dbReference type="EMBL" id="RIBZ01000143">
    <property type="protein sequence ID" value="RNG30369.1"/>
    <property type="molecule type" value="Genomic_DNA"/>
</dbReference>
<reference evidence="3 4" key="1">
    <citation type="submission" date="2018-11" db="EMBL/GenBank/DDBJ databases">
        <title>The Potential of Streptomyces as Biocontrol Agents against the Tomato grey mould, Botrytis cinerea (Gray mold) Frontiers in Microbiology.</title>
        <authorList>
            <person name="Li D."/>
        </authorList>
    </citation>
    <scope>NUCLEOTIDE SEQUENCE [LARGE SCALE GENOMIC DNA]</scope>
    <source>
        <strain evidence="3 4">NEAU-LD23</strain>
    </source>
</reference>
<gene>
    <name evidence="3" type="ORF">EEJ42_10815</name>
</gene>
<dbReference type="Gene3D" id="3.60.40.10">
    <property type="entry name" value="PPM-type phosphatase domain"/>
    <property type="match status" value="1"/>
</dbReference>
<dbReference type="AlphaFoldDB" id="A0A3M8WN33"/>
<feature type="domain" description="PPM-type phosphatase" evidence="2">
    <location>
        <begin position="3"/>
        <end position="268"/>
    </location>
</feature>
<dbReference type="InterPro" id="IPR036457">
    <property type="entry name" value="PPM-type-like_dom_sf"/>
</dbReference>
<feature type="compositionally biased region" description="Basic residues" evidence="1">
    <location>
        <begin position="237"/>
        <end position="249"/>
    </location>
</feature>
<dbReference type="Pfam" id="PF00481">
    <property type="entry name" value="PP2C"/>
    <property type="match status" value="1"/>
</dbReference>
<evidence type="ECO:0000313" key="4">
    <source>
        <dbReference type="Proteomes" id="UP000275401"/>
    </source>
</evidence>
<dbReference type="InterPro" id="IPR001932">
    <property type="entry name" value="PPM-type_phosphatase-like_dom"/>
</dbReference>
<evidence type="ECO:0000259" key="2">
    <source>
        <dbReference type="PROSITE" id="PS51746"/>
    </source>
</evidence>
<keyword evidence="4" id="KW-1185">Reference proteome</keyword>
<proteinExistence type="predicted"/>
<comment type="caution">
    <text evidence="3">The sequence shown here is derived from an EMBL/GenBank/DDBJ whole genome shotgun (WGS) entry which is preliminary data.</text>
</comment>